<dbReference type="Gene3D" id="1.25.10.10">
    <property type="entry name" value="Leucine-rich Repeat Variant"/>
    <property type="match status" value="1"/>
</dbReference>
<comment type="caution">
    <text evidence="4">The sequence shown here is derived from an EMBL/GenBank/DDBJ whole genome shotgun (WGS) entry which is preliminary data.</text>
</comment>
<proteinExistence type="predicted"/>
<dbReference type="PANTHER" id="PTHR19316:SF18">
    <property type="entry name" value="HSP70-BINDING PROTEIN 1"/>
    <property type="match status" value="1"/>
</dbReference>
<dbReference type="EMBL" id="KZ308277">
    <property type="protein sequence ID" value="KAG8226359.1"/>
    <property type="molecule type" value="Genomic_DNA"/>
</dbReference>
<keyword evidence="1" id="KW-0677">Repeat</keyword>
<dbReference type="InterPro" id="IPR016024">
    <property type="entry name" value="ARM-type_fold"/>
</dbReference>
<evidence type="ECO:0000259" key="3">
    <source>
        <dbReference type="Pfam" id="PF08609"/>
    </source>
</evidence>
<dbReference type="Pfam" id="PF08609">
    <property type="entry name" value="Fes1"/>
    <property type="match status" value="1"/>
</dbReference>
<reference evidence="4" key="1">
    <citation type="submission" date="2013-04" db="EMBL/GenBank/DDBJ databases">
        <authorList>
            <person name="Qu J."/>
            <person name="Murali S.C."/>
            <person name="Bandaranaike D."/>
            <person name="Bellair M."/>
            <person name="Blankenburg K."/>
            <person name="Chao H."/>
            <person name="Dinh H."/>
            <person name="Doddapaneni H."/>
            <person name="Downs B."/>
            <person name="Dugan-Rocha S."/>
            <person name="Elkadiri S."/>
            <person name="Gnanaolivu R.D."/>
            <person name="Hernandez B."/>
            <person name="Javaid M."/>
            <person name="Jayaseelan J.C."/>
            <person name="Lee S."/>
            <person name="Li M."/>
            <person name="Ming W."/>
            <person name="Munidasa M."/>
            <person name="Muniz J."/>
            <person name="Nguyen L."/>
            <person name="Ongeri F."/>
            <person name="Osuji N."/>
            <person name="Pu L.-L."/>
            <person name="Puazo M."/>
            <person name="Qu C."/>
            <person name="Quiroz J."/>
            <person name="Raj R."/>
            <person name="Weissenberger G."/>
            <person name="Xin Y."/>
            <person name="Zou X."/>
            <person name="Han Y."/>
            <person name="Richards S."/>
            <person name="Worley K."/>
            <person name="Muzny D."/>
            <person name="Gibbs R."/>
        </authorList>
    </citation>
    <scope>NUCLEOTIDE SEQUENCE</scope>
    <source>
        <strain evidence="4">Sampled in the wild</strain>
    </source>
</reference>
<dbReference type="InterPro" id="IPR050693">
    <property type="entry name" value="Hsp70_NEF-Inhibitors"/>
</dbReference>
<dbReference type="GO" id="GO:0000774">
    <property type="term" value="F:adenyl-nucleotide exchange factor activity"/>
    <property type="evidence" value="ECO:0007669"/>
    <property type="project" value="TreeGrafter"/>
</dbReference>
<dbReference type="InterPro" id="IPR013918">
    <property type="entry name" value="Nucleotide_exch_fac_Fes1"/>
</dbReference>
<feature type="compositionally biased region" description="Polar residues" evidence="2">
    <location>
        <begin position="35"/>
        <end position="56"/>
    </location>
</feature>
<evidence type="ECO:0000313" key="4">
    <source>
        <dbReference type="EMBL" id="KAG8226359.1"/>
    </source>
</evidence>
<organism evidence="4 5">
    <name type="scientific">Ladona fulva</name>
    <name type="common">Scarce chaser dragonfly</name>
    <name type="synonym">Libellula fulva</name>
    <dbReference type="NCBI Taxonomy" id="123851"/>
    <lineage>
        <taxon>Eukaryota</taxon>
        <taxon>Metazoa</taxon>
        <taxon>Ecdysozoa</taxon>
        <taxon>Arthropoda</taxon>
        <taxon>Hexapoda</taxon>
        <taxon>Insecta</taxon>
        <taxon>Pterygota</taxon>
        <taxon>Palaeoptera</taxon>
        <taxon>Odonata</taxon>
        <taxon>Epiprocta</taxon>
        <taxon>Anisoptera</taxon>
        <taxon>Libelluloidea</taxon>
        <taxon>Libellulidae</taxon>
        <taxon>Ladona</taxon>
    </lineage>
</organism>
<dbReference type="OrthoDB" id="10250458at2759"/>
<dbReference type="InterPro" id="IPR011989">
    <property type="entry name" value="ARM-like"/>
</dbReference>
<sequence length="374" mass="42109">MKLNRQFVILPKFCKMSQGNSGGNNPSQPLAIGANPQSRSQNESSVNINPNQPRQPSNLQDLFRFSMEARNQGSSASETLPMDEERKKWLENALKYMTTDVIQILLQAIDLLKGANTLRPDDDPREYEEALDTISGYVENMDIANDFHKIGGFTVFESCLFSSHCTLQSKTANVIAELCQNNPYCQEKAVEFGLIPTLLKLLDQSSDDSTRVKALYAISCIVRDSRDALHKFLQHDGFSVLLRAMQSDVDKLKIKASFLLTSLCSQNPDIIDMLCQMGFVEQLAALVIQQQNPEYDYDNSGGGRSLEHLLSALITLIRNREAAQNECRRPGLGLRQSLENHLKTISGKEEFREEGEYCIELLKLIFSGDMEEER</sequence>
<reference evidence="4" key="2">
    <citation type="submission" date="2017-10" db="EMBL/GenBank/DDBJ databases">
        <title>Ladona fulva Genome sequencing and assembly.</title>
        <authorList>
            <person name="Murali S."/>
            <person name="Richards S."/>
            <person name="Bandaranaike D."/>
            <person name="Bellair M."/>
            <person name="Blankenburg K."/>
            <person name="Chao H."/>
            <person name="Dinh H."/>
            <person name="Doddapaneni H."/>
            <person name="Dugan-Rocha S."/>
            <person name="Elkadiri S."/>
            <person name="Gnanaolivu R."/>
            <person name="Hernandez B."/>
            <person name="Skinner E."/>
            <person name="Javaid M."/>
            <person name="Lee S."/>
            <person name="Li M."/>
            <person name="Ming W."/>
            <person name="Munidasa M."/>
            <person name="Muniz J."/>
            <person name="Nguyen L."/>
            <person name="Hughes D."/>
            <person name="Osuji N."/>
            <person name="Pu L.-L."/>
            <person name="Puazo M."/>
            <person name="Qu C."/>
            <person name="Quiroz J."/>
            <person name="Raj R."/>
            <person name="Weissenberger G."/>
            <person name="Xin Y."/>
            <person name="Zou X."/>
            <person name="Han Y."/>
            <person name="Worley K."/>
            <person name="Muzny D."/>
            <person name="Gibbs R."/>
        </authorList>
    </citation>
    <scope>NUCLEOTIDE SEQUENCE</scope>
    <source>
        <strain evidence="4">Sampled in the wild</strain>
    </source>
</reference>
<evidence type="ECO:0000313" key="5">
    <source>
        <dbReference type="Proteomes" id="UP000792457"/>
    </source>
</evidence>
<feature type="region of interest" description="Disordered" evidence="2">
    <location>
        <begin position="18"/>
        <end position="56"/>
    </location>
</feature>
<keyword evidence="5" id="KW-1185">Reference proteome</keyword>
<dbReference type="PANTHER" id="PTHR19316">
    <property type="entry name" value="PROTEIN FOLDING REGULATOR"/>
    <property type="match status" value="1"/>
</dbReference>
<protein>
    <recommendedName>
        <fullName evidence="3">Nucleotide exchange factor Fes1 domain-containing protein</fullName>
    </recommendedName>
</protein>
<dbReference type="GO" id="GO:0005783">
    <property type="term" value="C:endoplasmic reticulum"/>
    <property type="evidence" value="ECO:0007669"/>
    <property type="project" value="TreeGrafter"/>
</dbReference>
<feature type="domain" description="Nucleotide exchange factor Fes1" evidence="3">
    <location>
        <begin position="59"/>
        <end position="146"/>
    </location>
</feature>
<dbReference type="AlphaFoldDB" id="A0A8K0K182"/>
<evidence type="ECO:0000256" key="2">
    <source>
        <dbReference type="SAM" id="MobiDB-lite"/>
    </source>
</evidence>
<name>A0A8K0K182_LADFU</name>
<feature type="compositionally biased region" description="Polar residues" evidence="2">
    <location>
        <begin position="18"/>
        <end position="28"/>
    </location>
</feature>
<dbReference type="SUPFAM" id="SSF48371">
    <property type="entry name" value="ARM repeat"/>
    <property type="match status" value="1"/>
</dbReference>
<gene>
    <name evidence="4" type="ORF">J437_LFUL007716</name>
</gene>
<dbReference type="Proteomes" id="UP000792457">
    <property type="component" value="Unassembled WGS sequence"/>
</dbReference>
<accession>A0A8K0K182</accession>
<evidence type="ECO:0000256" key="1">
    <source>
        <dbReference type="ARBA" id="ARBA00022737"/>
    </source>
</evidence>